<evidence type="ECO:0000313" key="1">
    <source>
        <dbReference type="EMBL" id="CAL6067850.1"/>
    </source>
</evidence>
<accession>A0ABP1KRG1</accession>
<gene>
    <name evidence="1" type="ORF">HINF_LOCUS53220</name>
</gene>
<reference evidence="1 2" key="1">
    <citation type="submission" date="2024-07" db="EMBL/GenBank/DDBJ databases">
        <authorList>
            <person name="Akdeniz Z."/>
        </authorList>
    </citation>
    <scope>NUCLEOTIDE SEQUENCE [LARGE SCALE GENOMIC DNA]</scope>
</reference>
<name>A0ABP1KRG1_9EUKA</name>
<dbReference type="Pfam" id="PF08795">
    <property type="entry name" value="DUF1796"/>
    <property type="match status" value="1"/>
</dbReference>
<sequence length="415" mass="49291">MITILTYQRFLWFKGDSAIQFNRSNKTEIFDAVISLGAWCQVGNMIHNYNLTLIESPFSNFGFKTWQNIIDLLENNFTDYWNRSNMYVTKAATEKSLKYKDNRHVLHVYDAKYNVLSNHNFDVCNNPGSKINTYMFYEFKAHQSRLIEIFNAQMDQLENVCFVLKVMSVPETTLTLENIQRLHSVLSAKRNGKQFQLRMSVPRQMLDQTEKMVKKLKLKNVKLIFYTEHWNYDFTTYEWAQMLGDIRLSANHKEQLENIVNRPQYNFEDVAFHQEQIQQLQTSQMFIYLKIIKQNCDLRTLFLIQHLLQSFCYLNQQRNQLHFTNSQFTNFSHLKFYNQVDYSFRLFNIKKVVQNIHIQQNDSLNCNLIISTKAQFNHSIFISQIMAIHKSKLSYTITLPQTNLNIIPHLLGLSL</sequence>
<evidence type="ECO:0000313" key="2">
    <source>
        <dbReference type="Proteomes" id="UP001642409"/>
    </source>
</evidence>
<proteinExistence type="predicted"/>
<dbReference type="InterPro" id="IPR014903">
    <property type="entry name" value="DUF1796"/>
</dbReference>
<dbReference type="EMBL" id="CAXDID020000270">
    <property type="protein sequence ID" value="CAL6067850.1"/>
    <property type="molecule type" value="Genomic_DNA"/>
</dbReference>
<dbReference type="Proteomes" id="UP001642409">
    <property type="component" value="Unassembled WGS sequence"/>
</dbReference>
<organism evidence="1 2">
    <name type="scientific">Hexamita inflata</name>
    <dbReference type="NCBI Taxonomy" id="28002"/>
    <lineage>
        <taxon>Eukaryota</taxon>
        <taxon>Metamonada</taxon>
        <taxon>Diplomonadida</taxon>
        <taxon>Hexamitidae</taxon>
        <taxon>Hexamitinae</taxon>
        <taxon>Hexamita</taxon>
    </lineage>
</organism>
<comment type="caution">
    <text evidence="1">The sequence shown here is derived from an EMBL/GenBank/DDBJ whole genome shotgun (WGS) entry which is preliminary data.</text>
</comment>
<protein>
    <submittedName>
        <fullName evidence="1">Putative_papain-like cysteine peptidase (DUF1796)</fullName>
    </submittedName>
</protein>
<keyword evidence="2" id="KW-1185">Reference proteome</keyword>